<dbReference type="AlphaFoldDB" id="A0A8J5SEC6"/>
<protein>
    <submittedName>
        <fullName evidence="1">Uncharacterized protein</fullName>
    </submittedName>
</protein>
<evidence type="ECO:0000313" key="1">
    <source>
        <dbReference type="EMBL" id="KAG8061492.1"/>
    </source>
</evidence>
<dbReference type="Proteomes" id="UP000729402">
    <property type="component" value="Unassembled WGS sequence"/>
</dbReference>
<accession>A0A8J5SEC6</accession>
<evidence type="ECO:0000313" key="2">
    <source>
        <dbReference type="Proteomes" id="UP000729402"/>
    </source>
</evidence>
<gene>
    <name evidence="1" type="ORF">GUJ93_ZPchr0003g18039</name>
</gene>
<reference evidence="1" key="2">
    <citation type="submission" date="2021-02" db="EMBL/GenBank/DDBJ databases">
        <authorList>
            <person name="Kimball J.A."/>
            <person name="Haas M.W."/>
            <person name="Macchietto M."/>
            <person name="Kono T."/>
            <person name="Duquette J."/>
            <person name="Shao M."/>
        </authorList>
    </citation>
    <scope>NUCLEOTIDE SEQUENCE</scope>
    <source>
        <tissue evidence="1">Fresh leaf tissue</tissue>
    </source>
</reference>
<keyword evidence="2" id="KW-1185">Reference proteome</keyword>
<dbReference type="EMBL" id="JAAALK010000286">
    <property type="protein sequence ID" value="KAG8061492.1"/>
    <property type="molecule type" value="Genomic_DNA"/>
</dbReference>
<name>A0A8J5SEC6_ZIZPA</name>
<organism evidence="1 2">
    <name type="scientific">Zizania palustris</name>
    <name type="common">Northern wild rice</name>
    <dbReference type="NCBI Taxonomy" id="103762"/>
    <lineage>
        <taxon>Eukaryota</taxon>
        <taxon>Viridiplantae</taxon>
        <taxon>Streptophyta</taxon>
        <taxon>Embryophyta</taxon>
        <taxon>Tracheophyta</taxon>
        <taxon>Spermatophyta</taxon>
        <taxon>Magnoliopsida</taxon>
        <taxon>Liliopsida</taxon>
        <taxon>Poales</taxon>
        <taxon>Poaceae</taxon>
        <taxon>BOP clade</taxon>
        <taxon>Oryzoideae</taxon>
        <taxon>Oryzeae</taxon>
        <taxon>Zizaniinae</taxon>
        <taxon>Zizania</taxon>
    </lineage>
</organism>
<comment type="caution">
    <text evidence="1">The sequence shown here is derived from an EMBL/GenBank/DDBJ whole genome shotgun (WGS) entry which is preliminary data.</text>
</comment>
<proteinExistence type="predicted"/>
<reference evidence="1" key="1">
    <citation type="journal article" date="2021" name="bioRxiv">
        <title>Whole Genome Assembly and Annotation of Northern Wild Rice, Zizania palustris L., Supports a Whole Genome Duplication in the Zizania Genus.</title>
        <authorList>
            <person name="Haas M."/>
            <person name="Kono T."/>
            <person name="Macchietto M."/>
            <person name="Millas R."/>
            <person name="McGilp L."/>
            <person name="Shao M."/>
            <person name="Duquette J."/>
            <person name="Hirsch C.N."/>
            <person name="Kimball J."/>
        </authorList>
    </citation>
    <scope>NUCLEOTIDE SEQUENCE</scope>
    <source>
        <tissue evidence="1">Fresh leaf tissue</tissue>
    </source>
</reference>
<sequence length="81" mass="9162">MEVKGGEKSRNDYDADFSPIQPGGSYFNLAKVGKIIGEPHLCFFNHGMRLELNLIRFWAFRRSLRSLVRAISSDGDGITEE</sequence>